<evidence type="ECO:0000256" key="2">
    <source>
        <dbReference type="ARBA" id="ARBA00022692"/>
    </source>
</evidence>
<feature type="domain" description="Receptor ligand binding region" evidence="6">
    <location>
        <begin position="56"/>
        <end position="337"/>
    </location>
</feature>
<organism evidence="7 8">
    <name type="scientific">Romanomermis culicivorax</name>
    <name type="common">Nematode worm</name>
    <dbReference type="NCBI Taxonomy" id="13658"/>
    <lineage>
        <taxon>Eukaryota</taxon>
        <taxon>Metazoa</taxon>
        <taxon>Ecdysozoa</taxon>
        <taxon>Nematoda</taxon>
        <taxon>Enoplea</taxon>
        <taxon>Dorylaimia</taxon>
        <taxon>Mermithida</taxon>
        <taxon>Mermithoidea</taxon>
        <taxon>Mermithidae</taxon>
        <taxon>Romanomermis</taxon>
    </lineage>
</organism>
<dbReference type="GO" id="GO:0007165">
    <property type="term" value="P:signal transduction"/>
    <property type="evidence" value="ECO:0007669"/>
    <property type="project" value="TreeGrafter"/>
</dbReference>
<dbReference type="GO" id="GO:0038023">
    <property type="term" value="F:signaling receptor activity"/>
    <property type="evidence" value="ECO:0007669"/>
    <property type="project" value="TreeGrafter"/>
</dbReference>
<dbReference type="Pfam" id="PF01094">
    <property type="entry name" value="ANF_receptor"/>
    <property type="match status" value="1"/>
</dbReference>
<dbReference type="GO" id="GO:0016020">
    <property type="term" value="C:membrane"/>
    <property type="evidence" value="ECO:0007669"/>
    <property type="project" value="UniProtKB-SubCell"/>
</dbReference>
<dbReference type="Proteomes" id="UP000887565">
    <property type="component" value="Unplaced"/>
</dbReference>
<evidence type="ECO:0000259" key="6">
    <source>
        <dbReference type="Pfam" id="PF01094"/>
    </source>
</evidence>
<dbReference type="PANTHER" id="PTHR44755:SF8">
    <property type="entry name" value="RECEPTOR LIGAND BINDING REGION DOMAIN-CONTAINING PROTEIN"/>
    <property type="match status" value="1"/>
</dbReference>
<reference evidence="8" key="1">
    <citation type="submission" date="2022-11" db="UniProtKB">
        <authorList>
            <consortium name="WormBaseParasite"/>
        </authorList>
    </citation>
    <scope>IDENTIFICATION</scope>
</reference>
<protein>
    <submittedName>
        <fullName evidence="8">Receptor ligand binding region domain-containing protein</fullName>
    </submittedName>
</protein>
<keyword evidence="4" id="KW-0472">Membrane</keyword>
<dbReference type="Gene3D" id="3.40.50.2300">
    <property type="match status" value="2"/>
</dbReference>
<evidence type="ECO:0000256" key="5">
    <source>
        <dbReference type="SAM" id="SignalP"/>
    </source>
</evidence>
<dbReference type="AlphaFoldDB" id="A0A915JHJ3"/>
<comment type="subcellular location">
    <subcellularLocation>
        <location evidence="1">Membrane</location>
    </subcellularLocation>
</comment>
<dbReference type="InterPro" id="IPR052612">
    <property type="entry name" value="ANP_Clearance_Receptor"/>
</dbReference>
<accession>A0A915JHJ3</accession>
<dbReference type="InterPro" id="IPR028082">
    <property type="entry name" value="Peripla_BP_I"/>
</dbReference>
<sequence>MSGFLLRVLLFYVNAKFLAADDSNESQIWPSEIRVGAIHSFLNDSPALYTLTLKKALSDLKYDGIVPKNVKFNDRACDEQSAMYYSWKFFHENRVDVFIGPECSPALATTALFASSLNIPAFAPFSMMDSLGDKRKYTTLTRVSQYLSQVIALATLIDYFNWTRVAVVRASGTICDNCLAGIQDALDYHGITLATTLVANFSDQANLDYTLAGLQASARSKPLINQTIEKFSRLLTVHMRSKTLIVIVCGGYLPSSALPLLLKAYDQNMTFPNYVYIIPVYVASTFDTWLPWLNPPLDNTSLTEKYIQAYRSVIVTDSNAIVTQAAVNTSTFIDEYVAQHKDNFSNYSPTLMINEKGIKPGELILQ</sequence>
<dbReference type="PANTHER" id="PTHR44755">
    <property type="entry name" value="NATRIURETIC PEPTIDE RECEPTOR 3-RELATED"/>
    <property type="match status" value="1"/>
</dbReference>
<dbReference type="SUPFAM" id="SSF53822">
    <property type="entry name" value="Periplasmic binding protein-like I"/>
    <property type="match status" value="1"/>
</dbReference>
<keyword evidence="7" id="KW-1185">Reference proteome</keyword>
<evidence type="ECO:0000256" key="3">
    <source>
        <dbReference type="ARBA" id="ARBA00022989"/>
    </source>
</evidence>
<evidence type="ECO:0000313" key="8">
    <source>
        <dbReference type="WBParaSite" id="nRc.2.0.1.t25594-RA"/>
    </source>
</evidence>
<proteinExistence type="predicted"/>
<name>A0A915JHJ3_ROMCU</name>
<keyword evidence="3" id="KW-1133">Transmembrane helix</keyword>
<dbReference type="WBParaSite" id="nRc.2.0.1.t25594-RA">
    <property type="protein sequence ID" value="nRc.2.0.1.t25594-RA"/>
    <property type="gene ID" value="nRc.2.0.1.g25594"/>
</dbReference>
<feature type="chain" id="PRO_5037645621" evidence="5">
    <location>
        <begin position="21"/>
        <end position="366"/>
    </location>
</feature>
<keyword evidence="2" id="KW-0812">Transmembrane</keyword>
<evidence type="ECO:0000256" key="1">
    <source>
        <dbReference type="ARBA" id="ARBA00004370"/>
    </source>
</evidence>
<dbReference type="InterPro" id="IPR001828">
    <property type="entry name" value="ANF_lig-bd_rcpt"/>
</dbReference>
<evidence type="ECO:0000256" key="4">
    <source>
        <dbReference type="ARBA" id="ARBA00023136"/>
    </source>
</evidence>
<keyword evidence="5" id="KW-0732">Signal</keyword>
<feature type="signal peptide" evidence="5">
    <location>
        <begin position="1"/>
        <end position="20"/>
    </location>
</feature>
<evidence type="ECO:0000313" key="7">
    <source>
        <dbReference type="Proteomes" id="UP000887565"/>
    </source>
</evidence>
<dbReference type="GO" id="GO:0017046">
    <property type="term" value="F:peptide hormone binding"/>
    <property type="evidence" value="ECO:0007669"/>
    <property type="project" value="TreeGrafter"/>
</dbReference>